<evidence type="ECO:0000256" key="1">
    <source>
        <dbReference type="SAM" id="SignalP"/>
    </source>
</evidence>
<feature type="signal peptide" evidence="1">
    <location>
        <begin position="1"/>
        <end position="25"/>
    </location>
</feature>
<dbReference type="RefSeq" id="WP_179242407.1">
    <property type="nucleotide sequence ID" value="NZ_CP058595.1"/>
</dbReference>
<proteinExistence type="predicted"/>
<feature type="chain" id="PRO_5028885154" description="Lipocalin-like domain-containing protein" evidence="1">
    <location>
        <begin position="26"/>
        <end position="459"/>
    </location>
</feature>
<protein>
    <recommendedName>
        <fullName evidence="4">Lipocalin-like domain-containing protein</fullName>
    </recommendedName>
</protein>
<keyword evidence="3" id="KW-1185">Reference proteome</keyword>
<keyword evidence="1" id="KW-0732">Signal</keyword>
<evidence type="ECO:0008006" key="4">
    <source>
        <dbReference type="Google" id="ProtNLM"/>
    </source>
</evidence>
<dbReference type="Proteomes" id="UP000509302">
    <property type="component" value="Chromosome"/>
</dbReference>
<dbReference type="AlphaFoldDB" id="A0A7H9ARS8"/>
<accession>A0A7H9ARS8</accession>
<sequence length="459" mass="52858">MKKFFNHFMYSSLLILALVFTSCQEEFEQLPDGNEKEVIRASSTTAVLIEKTSSKDGSFDNIVDGASCFAVNFPYTVEIEGIQITIDSLDDLHTIEEIFDEFDGDDDILEIIFPITITLADFTEIVINGKEDLRRLAAECVEGGDDDDIECVDFVYPISFFTFNTSFEQTGTVTINSDMELRKFFVGMEDDDLISIDFPVTLKLYDGTEVVVNTNAELANTIETTKEACDEDDDNDYNDDDFKEKRFDEYLKECPWFVRIAERNDMDRTPQYENYKFTFLDEEKVEVKDREGNILNGEWEFEIDDNGAILSMEFETLVDFNLEWRVYEIDERRIKLFNGESNRIIMKQICGNDQVPCDEAFIADVLSNCVWSIGDGDPESFLNNLTVDFSDRNIHVRNPNGEVVDEGNWSVSGTTLSFNDLSMELANYIGQWDVVECGEQRFKLKRDNEEYLIIEKICE</sequence>
<dbReference type="KEGG" id="cagg:HYG79_12465"/>
<reference evidence="2 3" key="1">
    <citation type="journal article" date="2006" name="Int. J. Syst. Evol. Microbiol.">
        <title>Costertonia aggregata gen. nov., sp. nov., a mesophilic marine bacterium of the family Flavobacteriaceae, isolated from a mature biofilm.</title>
        <authorList>
            <person name="Kwon K.K."/>
            <person name="Lee Y.K."/>
            <person name="Lee H.K."/>
        </authorList>
    </citation>
    <scope>NUCLEOTIDE SEQUENCE [LARGE SCALE GENOMIC DNA]</scope>
    <source>
        <strain evidence="2 3">KCCM 42265</strain>
    </source>
</reference>
<name>A0A7H9ARS8_9FLAO</name>
<dbReference type="PROSITE" id="PS51257">
    <property type="entry name" value="PROKAR_LIPOPROTEIN"/>
    <property type="match status" value="1"/>
</dbReference>
<gene>
    <name evidence="2" type="ORF">HYG79_12465</name>
</gene>
<dbReference type="EMBL" id="CP058595">
    <property type="protein sequence ID" value="QLG46126.1"/>
    <property type="molecule type" value="Genomic_DNA"/>
</dbReference>
<evidence type="ECO:0000313" key="3">
    <source>
        <dbReference type="Proteomes" id="UP000509302"/>
    </source>
</evidence>
<evidence type="ECO:0000313" key="2">
    <source>
        <dbReference type="EMBL" id="QLG46126.1"/>
    </source>
</evidence>
<organism evidence="2 3">
    <name type="scientific">Costertonia aggregata</name>
    <dbReference type="NCBI Taxonomy" id="343403"/>
    <lineage>
        <taxon>Bacteria</taxon>
        <taxon>Pseudomonadati</taxon>
        <taxon>Bacteroidota</taxon>
        <taxon>Flavobacteriia</taxon>
        <taxon>Flavobacteriales</taxon>
        <taxon>Flavobacteriaceae</taxon>
        <taxon>Costertonia</taxon>
    </lineage>
</organism>